<proteinExistence type="inferred from homology"/>
<feature type="domain" description="Protein translocase subunit SecDF P1" evidence="11">
    <location>
        <begin position="72"/>
        <end position="133"/>
    </location>
</feature>
<name>A0ABQ3VNH5_9CHLR</name>
<evidence type="ECO:0000259" key="10">
    <source>
        <dbReference type="Pfam" id="PF02355"/>
    </source>
</evidence>
<keyword evidence="6 9" id="KW-1133">Transmembrane helix</keyword>
<gene>
    <name evidence="9 13" type="primary">secD</name>
    <name evidence="13" type="ORF">KSZ_53510</name>
</gene>
<feature type="transmembrane region" description="Helical" evidence="9">
    <location>
        <begin position="411"/>
        <end position="430"/>
    </location>
</feature>
<dbReference type="NCBIfam" id="TIGR01129">
    <property type="entry name" value="secD"/>
    <property type="match status" value="1"/>
</dbReference>
<dbReference type="Gene3D" id="3.30.1360.200">
    <property type="match status" value="1"/>
</dbReference>
<keyword evidence="3 9" id="KW-1003">Cell membrane</keyword>
<organism evidence="13 14">
    <name type="scientific">Dictyobacter formicarum</name>
    <dbReference type="NCBI Taxonomy" id="2778368"/>
    <lineage>
        <taxon>Bacteria</taxon>
        <taxon>Bacillati</taxon>
        <taxon>Chloroflexota</taxon>
        <taxon>Ktedonobacteria</taxon>
        <taxon>Ktedonobacterales</taxon>
        <taxon>Dictyobacteraceae</taxon>
        <taxon>Dictyobacter</taxon>
    </lineage>
</organism>
<evidence type="ECO:0000256" key="6">
    <source>
        <dbReference type="ARBA" id="ARBA00022989"/>
    </source>
</evidence>
<evidence type="ECO:0000256" key="4">
    <source>
        <dbReference type="ARBA" id="ARBA00022692"/>
    </source>
</evidence>
<dbReference type="InterPro" id="IPR005791">
    <property type="entry name" value="SecD"/>
</dbReference>
<keyword evidence="2 9" id="KW-0813">Transport</keyword>
<keyword evidence="5 9" id="KW-0653">Protein transport</keyword>
<evidence type="ECO:0000313" key="14">
    <source>
        <dbReference type="Proteomes" id="UP000635565"/>
    </source>
</evidence>
<comment type="subunit">
    <text evidence="9">Forms a complex with SecF. Part of the essential Sec protein translocation apparatus which comprises SecA, SecYEG and auxiliary proteins SecDF. Other proteins may also be involved.</text>
</comment>
<dbReference type="Pfam" id="PF22599">
    <property type="entry name" value="SecDF_P1_head"/>
    <property type="match status" value="1"/>
</dbReference>
<comment type="subcellular location">
    <subcellularLocation>
        <location evidence="1 9">Cell membrane</location>
        <topology evidence="1 9">Multi-pass membrane protein</topology>
    </subcellularLocation>
</comment>
<feature type="domain" description="Protein export membrane protein SecD/SecF C-terminal" evidence="10">
    <location>
        <begin position="259"/>
        <end position="431"/>
    </location>
</feature>
<comment type="similarity">
    <text evidence="9">Belongs to the SecD/SecF family. SecD subfamily.</text>
</comment>
<comment type="caution">
    <text evidence="13">The sequence shown here is derived from an EMBL/GenBank/DDBJ whole genome shotgun (WGS) entry which is preliminary data.</text>
</comment>
<evidence type="ECO:0000259" key="11">
    <source>
        <dbReference type="Pfam" id="PF21760"/>
    </source>
</evidence>
<feature type="transmembrane region" description="Helical" evidence="9">
    <location>
        <begin position="280"/>
        <end position="298"/>
    </location>
</feature>
<keyword evidence="8 9" id="KW-0472">Membrane</keyword>
<evidence type="ECO:0000256" key="9">
    <source>
        <dbReference type="HAMAP-Rule" id="MF_01463"/>
    </source>
</evidence>
<dbReference type="Pfam" id="PF21760">
    <property type="entry name" value="SecD_1st"/>
    <property type="match status" value="1"/>
</dbReference>
<dbReference type="Pfam" id="PF02355">
    <property type="entry name" value="SecD_SecF_C"/>
    <property type="match status" value="1"/>
</dbReference>
<sequence>MRRGTLLLLFFIILLAAGASFVVFWPHADSGKPLYGVNNPFTTTLGLDLQGGVRVQLEPKPGQDNINHDNMEVTRQLLESRINGLGLKEPSVRLQEGVTANNTSIVVELPNFSGNQQDTLNTLLKTGKLEFWDTGTSGGLQQGAPFDPNQYTQYNPGGKPQFTGNDLDPNSLSVGQDPQTGAFLIQFQMKNNGASARFGSFTANNVGHYLTVTLDRQVVTSPVINSAITGPGTIQGNFTQTQAQQTVNILKVGALPVALQQTSSEEISGTLGAETITHSLLAGIIGLSIVALFMLIYYRLPGFLADVALVLYAVLTFAIFKMIGVTMSLAGIAGFILSIGMAVDANVLIFERVKEELRAGRLLASAIDIGWKRAWPSIRDSNISTMITCAVLYAFGTNFGATIIAGFATTLFLGVVISMFTAVVVTRTFLNLLVPTGVINHPALFGLPADALPSSKVAARRNSTV</sequence>
<dbReference type="InterPro" id="IPR048634">
    <property type="entry name" value="SecD_SecF_C"/>
</dbReference>
<dbReference type="Gene3D" id="1.20.1640.10">
    <property type="entry name" value="Multidrug efflux transporter AcrB transmembrane domain"/>
    <property type="match status" value="1"/>
</dbReference>
<dbReference type="HAMAP" id="MF_01463_B">
    <property type="entry name" value="SecD_B"/>
    <property type="match status" value="1"/>
</dbReference>
<keyword evidence="4 9" id="KW-0812">Transmembrane</keyword>
<feature type="domain" description="SecDF P1 head subdomain" evidence="12">
    <location>
        <begin position="160"/>
        <end position="257"/>
    </location>
</feature>
<evidence type="ECO:0000256" key="5">
    <source>
        <dbReference type="ARBA" id="ARBA00022927"/>
    </source>
</evidence>
<keyword evidence="14" id="KW-1185">Reference proteome</keyword>
<feature type="transmembrane region" description="Helical" evidence="9">
    <location>
        <begin position="303"/>
        <end position="323"/>
    </location>
</feature>
<dbReference type="EMBL" id="BNJJ01000016">
    <property type="protein sequence ID" value="GHO87345.1"/>
    <property type="molecule type" value="Genomic_DNA"/>
</dbReference>
<evidence type="ECO:0000256" key="8">
    <source>
        <dbReference type="ARBA" id="ARBA00023136"/>
    </source>
</evidence>
<evidence type="ECO:0000256" key="2">
    <source>
        <dbReference type="ARBA" id="ARBA00022448"/>
    </source>
</evidence>
<dbReference type="InterPro" id="IPR055344">
    <property type="entry name" value="SecD_SecF_C_bact"/>
</dbReference>
<accession>A0ABQ3VNH5</accession>
<dbReference type="SUPFAM" id="SSF82866">
    <property type="entry name" value="Multidrug efflux transporter AcrB transmembrane domain"/>
    <property type="match status" value="1"/>
</dbReference>
<dbReference type="RefSeq" id="WP_201364915.1">
    <property type="nucleotide sequence ID" value="NZ_BNJJ01000016.1"/>
</dbReference>
<comment type="caution">
    <text evidence="9">Lacks conserved residue(s) required for the propagation of feature annotation.</text>
</comment>
<reference evidence="13 14" key="1">
    <citation type="journal article" date="2021" name="Int. J. Syst. Evol. Microbiol.">
        <title>Reticulibacter mediterranei gen. nov., sp. nov., within the new family Reticulibacteraceae fam. nov., and Ktedonospora formicarum gen. nov., sp. nov., Ktedonobacter robiniae sp. nov., Dictyobacter formicarum sp. nov. and Dictyobacter arantiisoli sp. nov., belonging to the class Ktedonobacteria.</title>
        <authorList>
            <person name="Yabe S."/>
            <person name="Zheng Y."/>
            <person name="Wang C.M."/>
            <person name="Sakai Y."/>
            <person name="Abe K."/>
            <person name="Yokota A."/>
            <person name="Donadio S."/>
            <person name="Cavaletti L."/>
            <person name="Monciardini P."/>
        </authorList>
    </citation>
    <scope>NUCLEOTIDE SEQUENCE [LARGE SCALE GENOMIC DNA]</scope>
    <source>
        <strain evidence="13 14">SOSP1-9</strain>
    </source>
</reference>
<evidence type="ECO:0000256" key="7">
    <source>
        <dbReference type="ARBA" id="ARBA00023010"/>
    </source>
</evidence>
<comment type="function">
    <text evidence="9">Part of the Sec protein translocase complex. Interacts with the SecYEG preprotein conducting channel. SecDF uses the proton motive force (PMF) to complete protein translocation after the ATP-dependent function of SecA.</text>
</comment>
<dbReference type="InterPro" id="IPR022813">
    <property type="entry name" value="SecD/SecF_arch_bac"/>
</dbReference>
<protein>
    <recommendedName>
        <fullName evidence="9">Protein translocase subunit SecD</fullName>
    </recommendedName>
</protein>
<keyword evidence="7 9" id="KW-0811">Translocation</keyword>
<dbReference type="InterPro" id="IPR054384">
    <property type="entry name" value="SecDF_P1_head"/>
</dbReference>
<dbReference type="PANTHER" id="PTHR30081">
    <property type="entry name" value="PROTEIN-EXPORT MEMBRANE PROTEIN SEC"/>
    <property type="match status" value="1"/>
</dbReference>
<evidence type="ECO:0000313" key="13">
    <source>
        <dbReference type="EMBL" id="GHO87345.1"/>
    </source>
</evidence>
<evidence type="ECO:0000259" key="12">
    <source>
        <dbReference type="Pfam" id="PF22599"/>
    </source>
</evidence>
<dbReference type="InterPro" id="IPR048631">
    <property type="entry name" value="SecD_1st"/>
</dbReference>
<dbReference type="Gene3D" id="3.30.70.3400">
    <property type="match status" value="1"/>
</dbReference>
<evidence type="ECO:0000256" key="3">
    <source>
        <dbReference type="ARBA" id="ARBA00022475"/>
    </source>
</evidence>
<feature type="transmembrane region" description="Helical" evidence="9">
    <location>
        <begin position="329"/>
        <end position="350"/>
    </location>
</feature>
<dbReference type="PANTHER" id="PTHR30081:SF1">
    <property type="entry name" value="PROTEIN TRANSLOCASE SUBUNIT SECD"/>
    <property type="match status" value="1"/>
</dbReference>
<evidence type="ECO:0000256" key="1">
    <source>
        <dbReference type="ARBA" id="ARBA00004651"/>
    </source>
</evidence>
<dbReference type="Proteomes" id="UP000635565">
    <property type="component" value="Unassembled WGS sequence"/>
</dbReference>
<dbReference type="NCBIfam" id="TIGR00916">
    <property type="entry name" value="2A0604s01"/>
    <property type="match status" value="1"/>
</dbReference>